<dbReference type="PANTHER" id="PTHR11042">
    <property type="entry name" value="EUKARYOTIC TRANSLATION INITIATION FACTOR 2-ALPHA KINASE EIF2-ALPHA KINASE -RELATED"/>
    <property type="match status" value="1"/>
</dbReference>
<dbReference type="Gene3D" id="3.30.200.20">
    <property type="entry name" value="Phosphorylase Kinase, domain 1"/>
    <property type="match status" value="1"/>
</dbReference>
<feature type="coiled-coil region" evidence="5">
    <location>
        <begin position="58"/>
        <end position="92"/>
    </location>
</feature>
<keyword evidence="3" id="KW-0418">Kinase</keyword>
<dbReference type="Gene3D" id="1.10.510.10">
    <property type="entry name" value="Transferase(Phosphotransferase) domain 1"/>
    <property type="match status" value="1"/>
</dbReference>
<organism evidence="8 9">
    <name type="scientific">Pristionchus entomophagus</name>
    <dbReference type="NCBI Taxonomy" id="358040"/>
    <lineage>
        <taxon>Eukaryota</taxon>
        <taxon>Metazoa</taxon>
        <taxon>Ecdysozoa</taxon>
        <taxon>Nematoda</taxon>
        <taxon>Chromadorea</taxon>
        <taxon>Rhabditida</taxon>
        <taxon>Rhabditina</taxon>
        <taxon>Diplogasteromorpha</taxon>
        <taxon>Diplogasteroidea</taxon>
        <taxon>Neodiplogasteridae</taxon>
        <taxon>Pristionchus</taxon>
    </lineage>
</organism>
<evidence type="ECO:0000256" key="1">
    <source>
        <dbReference type="ARBA" id="ARBA00022679"/>
    </source>
</evidence>
<dbReference type="GO" id="GO:0004694">
    <property type="term" value="F:eukaryotic translation initiation factor 2alpha kinase activity"/>
    <property type="evidence" value="ECO:0007669"/>
    <property type="project" value="TreeGrafter"/>
</dbReference>
<dbReference type="InterPro" id="IPR011009">
    <property type="entry name" value="Kinase-like_dom_sf"/>
</dbReference>
<comment type="caution">
    <text evidence="8">The sequence shown here is derived from an EMBL/GenBank/DDBJ whole genome shotgun (WGS) entry which is preliminary data.</text>
</comment>
<dbReference type="AlphaFoldDB" id="A0AAV5T1Q6"/>
<keyword evidence="1" id="KW-0808">Transferase</keyword>
<dbReference type="GO" id="GO:0005634">
    <property type="term" value="C:nucleus"/>
    <property type="evidence" value="ECO:0007669"/>
    <property type="project" value="TreeGrafter"/>
</dbReference>
<dbReference type="SUPFAM" id="SSF56112">
    <property type="entry name" value="Protein kinase-like (PK-like)"/>
    <property type="match status" value="1"/>
</dbReference>
<evidence type="ECO:0000256" key="3">
    <source>
        <dbReference type="ARBA" id="ARBA00022777"/>
    </source>
</evidence>
<accession>A0AAV5T1Q6</accession>
<evidence type="ECO:0000313" key="8">
    <source>
        <dbReference type="EMBL" id="GMS88118.1"/>
    </source>
</evidence>
<name>A0AAV5T1Q6_9BILA</name>
<evidence type="ECO:0000256" key="2">
    <source>
        <dbReference type="ARBA" id="ARBA00022741"/>
    </source>
</evidence>
<feature type="region of interest" description="Disordered" evidence="6">
    <location>
        <begin position="1"/>
        <end position="35"/>
    </location>
</feature>
<keyword evidence="5" id="KW-0175">Coiled coil</keyword>
<dbReference type="GO" id="GO:0005524">
    <property type="term" value="F:ATP binding"/>
    <property type="evidence" value="ECO:0007669"/>
    <property type="project" value="UniProtKB-KW"/>
</dbReference>
<evidence type="ECO:0000256" key="6">
    <source>
        <dbReference type="SAM" id="MobiDB-lite"/>
    </source>
</evidence>
<keyword evidence="2" id="KW-0547">Nucleotide-binding</keyword>
<evidence type="ECO:0000256" key="5">
    <source>
        <dbReference type="SAM" id="Coils"/>
    </source>
</evidence>
<dbReference type="GO" id="GO:0005737">
    <property type="term" value="C:cytoplasm"/>
    <property type="evidence" value="ECO:0007669"/>
    <property type="project" value="TreeGrafter"/>
</dbReference>
<feature type="non-terminal residue" evidence="8">
    <location>
        <position position="1"/>
    </location>
</feature>
<protein>
    <recommendedName>
        <fullName evidence="7">Protein kinase domain-containing protein</fullName>
    </recommendedName>
</protein>
<feature type="domain" description="Protein kinase" evidence="7">
    <location>
        <begin position="105"/>
        <end position="382"/>
    </location>
</feature>
<dbReference type="EMBL" id="BTSX01000003">
    <property type="protein sequence ID" value="GMS88118.1"/>
    <property type="molecule type" value="Genomic_DNA"/>
</dbReference>
<evidence type="ECO:0000256" key="4">
    <source>
        <dbReference type="ARBA" id="ARBA00022840"/>
    </source>
</evidence>
<dbReference type="InterPro" id="IPR000719">
    <property type="entry name" value="Prot_kinase_dom"/>
</dbReference>
<feature type="compositionally biased region" description="Polar residues" evidence="6">
    <location>
        <begin position="1"/>
        <end position="19"/>
    </location>
</feature>
<gene>
    <name evidence="8" type="ORF">PENTCL1PPCAC_10293</name>
</gene>
<evidence type="ECO:0000259" key="7">
    <source>
        <dbReference type="PROSITE" id="PS50011"/>
    </source>
</evidence>
<dbReference type="PANTHER" id="PTHR11042:SF91">
    <property type="entry name" value="EUKARYOTIC TRANSLATION INITIATION FACTOR 2-ALPHA KINASE"/>
    <property type="match status" value="1"/>
</dbReference>
<dbReference type="SMART" id="SM00220">
    <property type="entry name" value="S_TKc"/>
    <property type="match status" value="1"/>
</dbReference>
<evidence type="ECO:0000313" key="9">
    <source>
        <dbReference type="Proteomes" id="UP001432027"/>
    </source>
</evidence>
<dbReference type="Pfam" id="PF00069">
    <property type="entry name" value="Pkinase"/>
    <property type="match status" value="1"/>
</dbReference>
<dbReference type="InterPro" id="IPR050339">
    <property type="entry name" value="CC_SR_Kinase"/>
</dbReference>
<proteinExistence type="predicted"/>
<sequence>RHKVVSTGTLPTKFNSASRQTEKPAPATMFPRLGDDRDNREVYDSEFAAENIKIQCEIDELVSMNHNQDESIRKLRQELTALIAEEKILQEEIDRAGFSSKFFNEFVVKRIVEGEKSSCLYEVESRLDCWKYAVKKIAVPAREETINEASREFCAIAQLDHPGIIRCYATWIEQPPKRWQRWSDKNMLKSLNSEIKHMNIGDSASIYIQMQWCDYTLERWLENNQQLSSRSLPRMKSWFHQMVSAIAYIHKKNIFHGNLKPSNILFVEEDRLKISDMRIRTNIQIEDGIESAIIQKCEPYVSPEQRLYCSKTDIFSLGIILAELCAVIPVERAEQIFCNYRLGESIDVLNHVPEAESLVAWMTNINDKERPGCEEILEHLFFKCDTHDESAQANHIAAKREILIVKRESMNKSDEKPKIEMRGESRPRVIINESSLMTSLCC</sequence>
<keyword evidence="9" id="KW-1185">Reference proteome</keyword>
<reference evidence="8" key="1">
    <citation type="submission" date="2023-10" db="EMBL/GenBank/DDBJ databases">
        <title>Genome assembly of Pristionchus species.</title>
        <authorList>
            <person name="Yoshida K."/>
            <person name="Sommer R.J."/>
        </authorList>
    </citation>
    <scope>NUCLEOTIDE SEQUENCE</scope>
    <source>
        <strain evidence="8">RS0144</strain>
    </source>
</reference>
<keyword evidence="4" id="KW-0067">ATP-binding</keyword>
<dbReference type="PROSITE" id="PS50011">
    <property type="entry name" value="PROTEIN_KINASE_DOM"/>
    <property type="match status" value="1"/>
</dbReference>
<dbReference type="Proteomes" id="UP001432027">
    <property type="component" value="Unassembled WGS sequence"/>
</dbReference>